<name>A0ABX7FMD1_BRECH</name>
<proteinExistence type="predicted"/>
<dbReference type="EMBL" id="CP069127">
    <property type="protein sequence ID" value="QRG66441.1"/>
    <property type="molecule type" value="Genomic_DNA"/>
</dbReference>
<evidence type="ECO:0000256" key="1">
    <source>
        <dbReference type="SAM" id="MobiDB-lite"/>
    </source>
</evidence>
<dbReference type="Proteomes" id="UP000596248">
    <property type="component" value="Chromosome"/>
</dbReference>
<reference evidence="2 3" key="1">
    <citation type="submission" date="2021-01" db="EMBL/GenBank/DDBJ databases">
        <title>Identification of strong promoters based on the transcriptome of Brevibacillus choshinensis.</title>
        <authorList>
            <person name="Yao D."/>
            <person name="Zhang K."/>
            <person name="Wu J."/>
        </authorList>
    </citation>
    <scope>NUCLEOTIDE SEQUENCE [LARGE SCALE GENOMIC DNA]</scope>
    <source>
        <strain evidence="2 3">HPD31-SP3</strain>
    </source>
</reference>
<evidence type="ECO:0000313" key="3">
    <source>
        <dbReference type="Proteomes" id="UP000596248"/>
    </source>
</evidence>
<evidence type="ECO:0000313" key="2">
    <source>
        <dbReference type="EMBL" id="QRG66441.1"/>
    </source>
</evidence>
<feature type="compositionally biased region" description="Basic residues" evidence="1">
    <location>
        <begin position="179"/>
        <end position="207"/>
    </location>
</feature>
<keyword evidence="3" id="KW-1185">Reference proteome</keyword>
<feature type="compositionally biased region" description="Low complexity" evidence="1">
    <location>
        <begin position="49"/>
        <end position="63"/>
    </location>
</feature>
<feature type="compositionally biased region" description="Polar residues" evidence="1">
    <location>
        <begin position="145"/>
        <end position="156"/>
    </location>
</feature>
<feature type="region of interest" description="Disordered" evidence="1">
    <location>
        <begin position="122"/>
        <end position="207"/>
    </location>
</feature>
<gene>
    <name evidence="2" type="ORF">JNE38_23345</name>
</gene>
<sequence>MTRENDKLTVIFQKGNKKMVVKSPLNGNRQVVVVLNSQFTNAPNTTQLASGAGRSSAAGNNASIDSTNSQQQQAVGAGGKAKNRGMKGKQVAPIQRNGRRNGKSGQNRAVVIVNDQVVKLARRGSNASATQVAAGGGTDSTGGTNSAIESLNSKQQHAVGGGKGSVAFNKNAKSNQKVRASKKGKANGKARAKTGAKAKRKGLRKKR</sequence>
<feature type="region of interest" description="Disordered" evidence="1">
    <location>
        <begin position="45"/>
        <end position="110"/>
    </location>
</feature>
<accession>A0ABX7FMD1</accession>
<protein>
    <submittedName>
        <fullName evidence="2">Uncharacterized protein</fullName>
    </submittedName>
</protein>
<organism evidence="2 3">
    <name type="scientific">Brevibacillus choshinensis</name>
    <dbReference type="NCBI Taxonomy" id="54911"/>
    <lineage>
        <taxon>Bacteria</taxon>
        <taxon>Bacillati</taxon>
        <taxon>Bacillota</taxon>
        <taxon>Bacilli</taxon>
        <taxon>Bacillales</taxon>
        <taxon>Paenibacillaceae</taxon>
        <taxon>Brevibacillus</taxon>
    </lineage>
</organism>
<dbReference type="RefSeq" id="WP_203353507.1">
    <property type="nucleotide sequence ID" value="NZ_CP069127.1"/>
</dbReference>